<dbReference type="PANTHER" id="PTHR43364:SF4">
    <property type="entry name" value="NAD(P)-LINKED OXIDOREDUCTASE SUPERFAMILY PROTEIN"/>
    <property type="match status" value="1"/>
</dbReference>
<name>A0ABR2UJL1_9PEZI</name>
<dbReference type="Proteomes" id="UP001408356">
    <property type="component" value="Unassembled WGS sequence"/>
</dbReference>
<dbReference type="InterPro" id="IPR050523">
    <property type="entry name" value="AKR_Detox_Biosynth"/>
</dbReference>
<feature type="domain" description="NADP-dependent oxidoreductase" evidence="3">
    <location>
        <begin position="173"/>
        <end position="454"/>
    </location>
</feature>
<reference evidence="4 5" key="1">
    <citation type="journal article" date="2024" name="J. Plant Pathol.">
        <title>Sequence and assembly of the genome of Seiridium unicorne, isolate CBS 538.82, causal agent of cypress canker disease.</title>
        <authorList>
            <person name="Scali E."/>
            <person name="Rocca G.D."/>
            <person name="Danti R."/>
            <person name="Garbelotto M."/>
            <person name="Barberini S."/>
            <person name="Baroncelli R."/>
            <person name="Emiliani G."/>
        </authorList>
    </citation>
    <scope>NUCLEOTIDE SEQUENCE [LARGE SCALE GENOMIC DNA]</scope>
    <source>
        <strain evidence="4 5">BM-138-508</strain>
    </source>
</reference>
<gene>
    <name evidence="4" type="ORF">SUNI508_10772</name>
</gene>
<evidence type="ECO:0000256" key="1">
    <source>
        <dbReference type="ARBA" id="ARBA00023002"/>
    </source>
</evidence>
<comment type="caution">
    <text evidence="4">The sequence shown here is derived from an EMBL/GenBank/DDBJ whole genome shotgun (WGS) entry which is preliminary data.</text>
</comment>
<accession>A0ABR2UJL1</accession>
<dbReference type="PANTHER" id="PTHR43364">
    <property type="entry name" value="NADH-SPECIFIC METHYLGLYOXAL REDUCTASE-RELATED"/>
    <property type="match status" value="1"/>
</dbReference>
<organism evidence="4 5">
    <name type="scientific">Seiridium unicorne</name>
    <dbReference type="NCBI Taxonomy" id="138068"/>
    <lineage>
        <taxon>Eukaryota</taxon>
        <taxon>Fungi</taxon>
        <taxon>Dikarya</taxon>
        <taxon>Ascomycota</taxon>
        <taxon>Pezizomycotina</taxon>
        <taxon>Sordariomycetes</taxon>
        <taxon>Xylariomycetidae</taxon>
        <taxon>Amphisphaeriales</taxon>
        <taxon>Sporocadaceae</taxon>
        <taxon>Seiridium</taxon>
    </lineage>
</organism>
<keyword evidence="1" id="KW-0560">Oxidoreductase</keyword>
<evidence type="ECO:0000256" key="2">
    <source>
        <dbReference type="SAM" id="MobiDB-lite"/>
    </source>
</evidence>
<dbReference type="InterPro" id="IPR036812">
    <property type="entry name" value="NAD(P)_OxRdtase_dom_sf"/>
</dbReference>
<evidence type="ECO:0000259" key="3">
    <source>
        <dbReference type="Pfam" id="PF00248"/>
    </source>
</evidence>
<dbReference type="Pfam" id="PF00248">
    <property type="entry name" value="Aldo_ket_red"/>
    <property type="match status" value="1"/>
</dbReference>
<feature type="region of interest" description="Disordered" evidence="2">
    <location>
        <begin position="1"/>
        <end position="37"/>
    </location>
</feature>
<dbReference type="EMBL" id="JARVKF010000421">
    <property type="protein sequence ID" value="KAK9414829.1"/>
    <property type="molecule type" value="Genomic_DNA"/>
</dbReference>
<proteinExistence type="predicted"/>
<sequence length="466" mass="51061">MPMRQAATRVPAELPAAEETTQRSHHTQHEANGPSAVQHISDDAIGDSLNLRDWGAMGTPDLDVSLPDVMSPYISTLSAPMMDLQLKTLASRAASFQHYNQEMACTADLELEPFIRAVEERLQYWVRNGYHSFIDYPLHEKGVPTCLQDAFTTLATYVGDTAKDPGIAHFDSTEDVQALLGVFHSRGYTQVDTARDYTRNAPGASELRLGQAGAASKFAIHTKVHSGHPGDHEPSKINLSITQSLDALQTSTVETMFLHVPDRQTPFEDTAKAMNEAFKQGKFKTFGLSNYSAAEVLKFIEICEEKGFVKPGVYQGHYNAIVRRGEKELFPLLRKHNIAFFAYSPAAGGLFSGNADTASRWSKDNDVGKLYSTVYGQPPVRASVATVRNAAEKYGINGHAAALRWTAFHSILDGKYGDGMIFAVSKMEQLHKTLDALEAGPLPTELAEAITAIYATVEGAEPPYHL</sequence>
<dbReference type="SUPFAM" id="SSF51430">
    <property type="entry name" value="NAD(P)-linked oxidoreductase"/>
    <property type="match status" value="1"/>
</dbReference>
<keyword evidence="5" id="KW-1185">Reference proteome</keyword>
<protein>
    <submittedName>
        <fullName evidence="4">Zn(2)-C6 fungal-type domain-containing protein</fullName>
    </submittedName>
</protein>
<dbReference type="Gene3D" id="3.20.20.100">
    <property type="entry name" value="NADP-dependent oxidoreductase domain"/>
    <property type="match status" value="1"/>
</dbReference>
<dbReference type="CDD" id="cd19075">
    <property type="entry name" value="AKR_AKR7A1-5"/>
    <property type="match status" value="1"/>
</dbReference>
<evidence type="ECO:0000313" key="4">
    <source>
        <dbReference type="EMBL" id="KAK9414829.1"/>
    </source>
</evidence>
<evidence type="ECO:0000313" key="5">
    <source>
        <dbReference type="Proteomes" id="UP001408356"/>
    </source>
</evidence>
<dbReference type="InterPro" id="IPR023210">
    <property type="entry name" value="NADP_OxRdtase_dom"/>
</dbReference>